<dbReference type="InterPro" id="IPR000965">
    <property type="entry name" value="GPR_dom"/>
</dbReference>
<comment type="similarity">
    <text evidence="7">Belongs to the gamma-glutamyl phosphate reductase family.</text>
</comment>
<dbReference type="EC" id="1.2.1.41" evidence="7"/>
<comment type="subcellular location">
    <subcellularLocation>
        <location evidence="7">Cytoplasm</location>
    </subcellularLocation>
</comment>
<feature type="domain" description="Aldehyde dehydrogenase" evidence="8">
    <location>
        <begin position="19"/>
        <end position="298"/>
    </location>
</feature>
<comment type="pathway">
    <text evidence="1 7">Amino-acid biosynthesis; L-proline biosynthesis; L-glutamate 5-semialdehyde from L-glutamate: step 2/2.</text>
</comment>
<dbReference type="InterPro" id="IPR016162">
    <property type="entry name" value="Ald_DH_N"/>
</dbReference>
<reference evidence="9 10" key="1">
    <citation type="submission" date="2013-04" db="EMBL/GenBank/DDBJ databases">
        <title>Oceanococcus atlanticus 22II-S10r2 Genome Sequencing.</title>
        <authorList>
            <person name="Lai Q."/>
            <person name="Li G."/>
            <person name="Shao Z."/>
        </authorList>
    </citation>
    <scope>NUCLEOTIDE SEQUENCE [LARGE SCALE GENOMIC DNA]</scope>
    <source>
        <strain evidence="9 10">22II-S10r2</strain>
    </source>
</reference>
<dbReference type="SUPFAM" id="SSF53720">
    <property type="entry name" value="ALDH-like"/>
    <property type="match status" value="1"/>
</dbReference>
<evidence type="ECO:0000256" key="1">
    <source>
        <dbReference type="ARBA" id="ARBA00004985"/>
    </source>
</evidence>
<dbReference type="GO" id="GO:0050661">
    <property type="term" value="F:NADP binding"/>
    <property type="evidence" value="ECO:0007669"/>
    <property type="project" value="InterPro"/>
</dbReference>
<dbReference type="RefSeq" id="WP_206044959.1">
    <property type="nucleotide sequence ID" value="NZ_AQQV01000005.1"/>
</dbReference>
<keyword evidence="5 7" id="KW-0560">Oxidoreductase</keyword>
<accession>A0A1Y1SA79</accession>
<dbReference type="Pfam" id="PF00171">
    <property type="entry name" value="Aldedh"/>
    <property type="match status" value="2"/>
</dbReference>
<dbReference type="InterPro" id="IPR016163">
    <property type="entry name" value="Ald_DH_C"/>
</dbReference>
<dbReference type="CDD" id="cd07079">
    <property type="entry name" value="ALDH_F18-19_ProA-GPR"/>
    <property type="match status" value="1"/>
</dbReference>
<evidence type="ECO:0000256" key="6">
    <source>
        <dbReference type="ARBA" id="ARBA00049024"/>
    </source>
</evidence>
<dbReference type="Proteomes" id="UP000192342">
    <property type="component" value="Unassembled WGS sequence"/>
</dbReference>
<comment type="caution">
    <text evidence="9">The sequence shown here is derived from an EMBL/GenBank/DDBJ whole genome shotgun (WGS) entry which is preliminary data.</text>
</comment>
<keyword evidence="7" id="KW-0963">Cytoplasm</keyword>
<evidence type="ECO:0000256" key="3">
    <source>
        <dbReference type="ARBA" id="ARBA00022650"/>
    </source>
</evidence>
<dbReference type="STRING" id="1317117.ATO7_15562"/>
<dbReference type="UniPathway" id="UPA00098">
    <property type="reaction ID" value="UER00360"/>
</dbReference>
<dbReference type="PIRSF" id="PIRSF000151">
    <property type="entry name" value="GPR"/>
    <property type="match status" value="1"/>
</dbReference>
<dbReference type="PANTHER" id="PTHR11063:SF8">
    <property type="entry name" value="DELTA-1-PYRROLINE-5-CARBOXYLATE SYNTHASE"/>
    <property type="match status" value="1"/>
</dbReference>
<dbReference type="InterPro" id="IPR016161">
    <property type="entry name" value="Ald_DH/histidinol_DH"/>
</dbReference>
<evidence type="ECO:0000313" key="9">
    <source>
        <dbReference type="EMBL" id="ORE85214.1"/>
    </source>
</evidence>
<dbReference type="GO" id="GO:0004350">
    <property type="term" value="F:glutamate-5-semialdehyde dehydrogenase activity"/>
    <property type="evidence" value="ECO:0007669"/>
    <property type="project" value="UniProtKB-UniRule"/>
</dbReference>
<evidence type="ECO:0000256" key="2">
    <source>
        <dbReference type="ARBA" id="ARBA00022605"/>
    </source>
</evidence>
<proteinExistence type="inferred from homology"/>
<comment type="function">
    <text evidence="7">Catalyzes the NADPH-dependent reduction of L-glutamate 5-phosphate into L-glutamate 5-semialdehyde and phosphate. The product spontaneously undergoes cyclization to form 1-pyrroline-5-carboxylate.</text>
</comment>
<dbReference type="GO" id="GO:0005737">
    <property type="term" value="C:cytoplasm"/>
    <property type="evidence" value="ECO:0007669"/>
    <property type="project" value="UniProtKB-SubCell"/>
</dbReference>
<evidence type="ECO:0000256" key="5">
    <source>
        <dbReference type="ARBA" id="ARBA00023002"/>
    </source>
</evidence>
<evidence type="ECO:0000256" key="7">
    <source>
        <dbReference type="HAMAP-Rule" id="MF_00412"/>
    </source>
</evidence>
<dbReference type="InterPro" id="IPR020593">
    <property type="entry name" value="G-glutamylP_reductase_CS"/>
</dbReference>
<evidence type="ECO:0000259" key="8">
    <source>
        <dbReference type="Pfam" id="PF00171"/>
    </source>
</evidence>
<keyword evidence="4 7" id="KW-0521">NADP</keyword>
<dbReference type="FunFam" id="3.40.309.10:FF:000006">
    <property type="entry name" value="Gamma-glutamyl phosphate reductase"/>
    <property type="match status" value="1"/>
</dbReference>
<keyword evidence="10" id="KW-1185">Reference proteome</keyword>
<dbReference type="PANTHER" id="PTHR11063">
    <property type="entry name" value="GLUTAMATE SEMIALDEHYDE DEHYDROGENASE"/>
    <property type="match status" value="1"/>
</dbReference>
<protein>
    <recommendedName>
        <fullName evidence="7">Gamma-glutamyl phosphate reductase</fullName>
        <shortName evidence="7">GPR</shortName>
        <ecNumber evidence="7">1.2.1.41</ecNumber>
    </recommendedName>
    <alternativeName>
        <fullName evidence="7">Glutamate-5-semialdehyde dehydrogenase</fullName>
    </alternativeName>
    <alternativeName>
        <fullName evidence="7">Glutamyl-gamma-semialdehyde dehydrogenase</fullName>
        <shortName evidence="7">GSA dehydrogenase</shortName>
    </alternativeName>
</protein>
<keyword evidence="3 7" id="KW-0641">Proline biosynthesis</keyword>
<evidence type="ECO:0000313" key="10">
    <source>
        <dbReference type="Proteomes" id="UP000192342"/>
    </source>
</evidence>
<keyword evidence="2 7" id="KW-0028">Amino-acid biosynthesis</keyword>
<dbReference type="EMBL" id="AQQV01000005">
    <property type="protein sequence ID" value="ORE85214.1"/>
    <property type="molecule type" value="Genomic_DNA"/>
</dbReference>
<name>A0A1Y1SA79_9GAMM</name>
<dbReference type="AlphaFoldDB" id="A0A1Y1SA79"/>
<dbReference type="NCBIfam" id="NF001221">
    <property type="entry name" value="PRK00197.1"/>
    <property type="match status" value="1"/>
</dbReference>
<gene>
    <name evidence="7" type="primary">proA</name>
    <name evidence="9" type="ORF">ATO7_15562</name>
</gene>
<comment type="catalytic activity">
    <reaction evidence="6 7">
        <text>L-glutamate 5-semialdehyde + phosphate + NADP(+) = L-glutamyl 5-phosphate + NADPH + H(+)</text>
        <dbReference type="Rhea" id="RHEA:19541"/>
        <dbReference type="ChEBI" id="CHEBI:15378"/>
        <dbReference type="ChEBI" id="CHEBI:43474"/>
        <dbReference type="ChEBI" id="CHEBI:57783"/>
        <dbReference type="ChEBI" id="CHEBI:58066"/>
        <dbReference type="ChEBI" id="CHEBI:58274"/>
        <dbReference type="ChEBI" id="CHEBI:58349"/>
        <dbReference type="EC" id="1.2.1.41"/>
    </reaction>
</comment>
<organism evidence="9 10">
    <name type="scientific">Oceanococcus atlanticus</name>
    <dbReference type="NCBI Taxonomy" id="1317117"/>
    <lineage>
        <taxon>Bacteria</taxon>
        <taxon>Pseudomonadati</taxon>
        <taxon>Pseudomonadota</taxon>
        <taxon>Gammaproteobacteria</taxon>
        <taxon>Chromatiales</taxon>
        <taxon>Oceanococcaceae</taxon>
        <taxon>Oceanococcus</taxon>
    </lineage>
</organism>
<dbReference type="Gene3D" id="3.40.309.10">
    <property type="entry name" value="Aldehyde Dehydrogenase, Chain A, domain 2"/>
    <property type="match status" value="1"/>
</dbReference>
<dbReference type="HAMAP" id="MF_00412">
    <property type="entry name" value="ProA"/>
    <property type="match status" value="1"/>
</dbReference>
<dbReference type="NCBIfam" id="TIGR00407">
    <property type="entry name" value="proA"/>
    <property type="match status" value="1"/>
</dbReference>
<dbReference type="PROSITE" id="PS01223">
    <property type="entry name" value="PROA"/>
    <property type="match status" value="1"/>
</dbReference>
<dbReference type="InterPro" id="IPR015590">
    <property type="entry name" value="Aldehyde_DH_dom"/>
</dbReference>
<sequence length="430" mass="45900">MSANAAAVNAADQEFLQRQMLAVGQRAREAARAISAADPGVKNAALFALADLLVSRESILLAENARDMQAGREKGLDAALLDRLELTPERIRAMADGVRQVAALDDPVGAISNWSYRPSGIQVGKMRVPLGVVGIIYESRPNVTADAAVLCLKSGNAAILRGGSEAIRSNLAIGACVTQALRDVELPADCVQVLDMTDRAAVPIMVGMSEYIDVIVPRGGKGLVSAVAEHARVPVIKHLDGICHVYIDDAADRSKALAIAVNAKTQRYGTCNTMETLLIAHSRAADLLPDLAAAYREAGVELRGCPRAQALVDDMASASDDDWATEYLAPILSIRVVDDLEQAMAHIRQYSSQHTDAIVTEDLVKARRFLREVDSSSVMVNASTRFADGFEYGLGAEIGISTDKLHARGPVGLHGLTTEKYVVMGDGHIR</sequence>
<feature type="domain" description="Aldehyde dehydrogenase" evidence="8">
    <location>
        <begin position="322"/>
        <end position="387"/>
    </location>
</feature>
<dbReference type="InterPro" id="IPR012134">
    <property type="entry name" value="Glu-5-SA_DH"/>
</dbReference>
<evidence type="ECO:0000256" key="4">
    <source>
        <dbReference type="ARBA" id="ARBA00022857"/>
    </source>
</evidence>
<dbReference type="GO" id="GO:0055129">
    <property type="term" value="P:L-proline biosynthetic process"/>
    <property type="evidence" value="ECO:0007669"/>
    <property type="project" value="UniProtKB-UniRule"/>
</dbReference>
<dbReference type="Gene3D" id="3.40.605.10">
    <property type="entry name" value="Aldehyde Dehydrogenase, Chain A, domain 1"/>
    <property type="match status" value="1"/>
</dbReference>